<name>A0AAX3W7Z9_MAMLE</name>
<dbReference type="AlphaFoldDB" id="A0AAX3W7Z9"/>
<dbReference type="EMBL" id="CP118848">
    <property type="protein sequence ID" value="WHI61309.1"/>
    <property type="molecule type" value="Genomic_DNA"/>
</dbReference>
<dbReference type="EC" id="3.5.1.28" evidence="2"/>
<dbReference type="SMART" id="SM00644">
    <property type="entry name" value="Ami_2"/>
    <property type="match status" value="1"/>
</dbReference>
<protein>
    <submittedName>
        <fullName evidence="2">N-acetylmuramoyl-L-alanine amidase</fullName>
        <ecNumber evidence="2">3.5.1.28</ecNumber>
    </submittedName>
</protein>
<dbReference type="SUPFAM" id="SSF55846">
    <property type="entry name" value="N-acetylmuramoyl-L-alanine amidase-like"/>
    <property type="match status" value="1"/>
</dbReference>
<dbReference type="Pfam" id="PF01510">
    <property type="entry name" value="Amidase_2"/>
    <property type="match status" value="1"/>
</dbReference>
<dbReference type="RefSeq" id="WP_282862902.1">
    <property type="nucleotide sequence ID" value="NZ_CP118848.1"/>
</dbReference>
<evidence type="ECO:0000259" key="1">
    <source>
        <dbReference type="SMART" id="SM00644"/>
    </source>
</evidence>
<organism evidence="2 3">
    <name type="scientific">Mammaliicoccus lentus</name>
    <name type="common">Staphylococcus lentus</name>
    <dbReference type="NCBI Taxonomy" id="42858"/>
    <lineage>
        <taxon>Bacteria</taxon>
        <taxon>Bacillati</taxon>
        <taxon>Bacillota</taxon>
        <taxon>Bacilli</taxon>
        <taxon>Bacillales</taxon>
        <taxon>Staphylococcaceae</taxon>
        <taxon>Mammaliicoccus</taxon>
    </lineage>
</organism>
<gene>
    <name evidence="2" type="ORF">PYH69_06665</name>
</gene>
<feature type="domain" description="N-acetylmuramoyl-L-alanine amidase" evidence="1">
    <location>
        <begin position="7"/>
        <end position="156"/>
    </location>
</feature>
<dbReference type="InterPro" id="IPR002502">
    <property type="entry name" value="Amidase_domain"/>
</dbReference>
<dbReference type="Proteomes" id="UP001223261">
    <property type="component" value="Chromosome"/>
</dbReference>
<evidence type="ECO:0000313" key="2">
    <source>
        <dbReference type="EMBL" id="WHI61309.1"/>
    </source>
</evidence>
<sequence>MASQNDYINYSMDKREKPLLGVVVHNDASELNANEWREVLKDAPEDRYIQGIAHYYIDRNYQWQAIDTENIAWHTANEVGNEQYIGYEVLESLSSSDEEFLLNEQETFRVIAADMTDYNLMPNRDTVRLHLEFSETECPHRSLEMHTNWRTTVDGIPDDWIINKMKDYFIEQIKQYMLN</sequence>
<evidence type="ECO:0000313" key="3">
    <source>
        <dbReference type="Proteomes" id="UP001223261"/>
    </source>
</evidence>
<dbReference type="GO" id="GO:0008745">
    <property type="term" value="F:N-acetylmuramoyl-L-alanine amidase activity"/>
    <property type="evidence" value="ECO:0007669"/>
    <property type="project" value="UniProtKB-EC"/>
</dbReference>
<dbReference type="InterPro" id="IPR036505">
    <property type="entry name" value="Amidase/PGRP_sf"/>
</dbReference>
<dbReference type="Gene3D" id="3.40.80.10">
    <property type="entry name" value="Peptidoglycan recognition protein-like"/>
    <property type="match status" value="1"/>
</dbReference>
<dbReference type="GO" id="GO:0009253">
    <property type="term" value="P:peptidoglycan catabolic process"/>
    <property type="evidence" value="ECO:0007669"/>
    <property type="project" value="InterPro"/>
</dbReference>
<accession>A0AAX3W7Z9</accession>
<proteinExistence type="predicted"/>
<reference evidence="2" key="1">
    <citation type="journal article" date="2023" name="Antibiotics">
        <title>Prevalence and Molecular Characterization of Methicillin-Resistant Staphylococci (MRS) and Mammaliicocci (MRM) in Dromedary Camels from Algeria: First Detection of SCCmec-mecC Hybrid in Methicillin-Resistant Mammaliicoccus lentus.</title>
        <authorList>
            <person name="Belhout C."/>
            <person name="Boyen F."/>
            <person name="Vereecke N."/>
            <person name="Theuns S."/>
            <person name="Taibi N."/>
            <person name="Stegger M."/>
            <person name="de la Fe-Rodriguez P.Y."/>
            <person name="Bouayad L."/>
            <person name="Elgroud R."/>
            <person name="Butaye P."/>
        </authorList>
    </citation>
    <scope>NUCLEOTIDE SEQUENCE</scope>
    <source>
        <strain evidence="2">7048</strain>
    </source>
</reference>
<keyword evidence="2" id="KW-0378">Hydrolase</keyword>